<comment type="caution">
    <text evidence="2">The sequence shown here is derived from an EMBL/GenBank/DDBJ whole genome shotgun (WGS) entry which is preliminary data.</text>
</comment>
<dbReference type="Pfam" id="PF01370">
    <property type="entry name" value="Epimerase"/>
    <property type="match status" value="1"/>
</dbReference>
<evidence type="ECO:0000259" key="1">
    <source>
        <dbReference type="Pfam" id="PF01370"/>
    </source>
</evidence>
<dbReference type="CDD" id="cd08946">
    <property type="entry name" value="SDR_e"/>
    <property type="match status" value="1"/>
</dbReference>
<dbReference type="SUPFAM" id="SSF51735">
    <property type="entry name" value="NAD(P)-binding Rossmann-fold domains"/>
    <property type="match status" value="1"/>
</dbReference>
<reference evidence="2" key="2">
    <citation type="submission" date="2021-04" db="EMBL/GenBank/DDBJ databases">
        <authorList>
            <person name="Gilroy R."/>
        </authorList>
    </citation>
    <scope>NUCLEOTIDE SEQUENCE</scope>
    <source>
        <strain evidence="2">CHK180-15479</strain>
    </source>
</reference>
<evidence type="ECO:0000313" key="2">
    <source>
        <dbReference type="EMBL" id="HJC06841.1"/>
    </source>
</evidence>
<dbReference type="InterPro" id="IPR050177">
    <property type="entry name" value="Lipid_A_modif_metabolic_enz"/>
</dbReference>
<dbReference type="EMBL" id="DWWT01000063">
    <property type="protein sequence ID" value="HJC06841.1"/>
    <property type="molecule type" value="Genomic_DNA"/>
</dbReference>
<dbReference type="PANTHER" id="PTHR43245">
    <property type="entry name" value="BIFUNCTIONAL POLYMYXIN RESISTANCE PROTEIN ARNA"/>
    <property type="match status" value="1"/>
</dbReference>
<name>A0A9D2N2D1_9FIRM</name>
<dbReference type="AlphaFoldDB" id="A0A9D2N2D1"/>
<reference evidence="2" key="1">
    <citation type="journal article" date="2021" name="PeerJ">
        <title>Extensive microbial diversity within the chicken gut microbiome revealed by metagenomics and culture.</title>
        <authorList>
            <person name="Gilroy R."/>
            <person name="Ravi A."/>
            <person name="Getino M."/>
            <person name="Pursley I."/>
            <person name="Horton D.L."/>
            <person name="Alikhan N.F."/>
            <person name="Baker D."/>
            <person name="Gharbi K."/>
            <person name="Hall N."/>
            <person name="Watson M."/>
            <person name="Adriaenssens E.M."/>
            <person name="Foster-Nyarko E."/>
            <person name="Jarju S."/>
            <person name="Secka A."/>
            <person name="Antonio M."/>
            <person name="Oren A."/>
            <person name="Chaudhuri R.R."/>
            <person name="La Ragione R."/>
            <person name="Hildebrand F."/>
            <person name="Pallen M.J."/>
        </authorList>
    </citation>
    <scope>NUCLEOTIDE SEQUENCE</scope>
    <source>
        <strain evidence="2">CHK180-15479</strain>
    </source>
</reference>
<dbReference type="InterPro" id="IPR036291">
    <property type="entry name" value="NAD(P)-bd_dom_sf"/>
</dbReference>
<gene>
    <name evidence="2" type="ORF">H9704_11930</name>
</gene>
<dbReference type="Proteomes" id="UP000823910">
    <property type="component" value="Unassembled WGS sequence"/>
</dbReference>
<dbReference type="Gene3D" id="3.40.50.720">
    <property type="entry name" value="NAD(P)-binding Rossmann-like Domain"/>
    <property type="match status" value="1"/>
</dbReference>
<accession>A0A9D2N2D1</accession>
<dbReference type="PANTHER" id="PTHR43245:SF13">
    <property type="entry name" value="UDP-D-APIOSE_UDP-D-XYLOSE SYNTHASE 2"/>
    <property type="match status" value="1"/>
</dbReference>
<evidence type="ECO:0000313" key="3">
    <source>
        <dbReference type="Proteomes" id="UP000823910"/>
    </source>
</evidence>
<organism evidence="2 3">
    <name type="scientific">Candidatus Enterocloster excrementipullorum</name>
    <dbReference type="NCBI Taxonomy" id="2838559"/>
    <lineage>
        <taxon>Bacteria</taxon>
        <taxon>Bacillati</taxon>
        <taxon>Bacillota</taxon>
        <taxon>Clostridia</taxon>
        <taxon>Lachnospirales</taxon>
        <taxon>Lachnospiraceae</taxon>
        <taxon>Enterocloster</taxon>
    </lineage>
</organism>
<proteinExistence type="predicted"/>
<protein>
    <submittedName>
        <fullName evidence="2">NAD(P)-dependent oxidoreductase</fullName>
    </submittedName>
</protein>
<dbReference type="InterPro" id="IPR001509">
    <property type="entry name" value="Epimerase_deHydtase"/>
</dbReference>
<feature type="domain" description="NAD-dependent epimerase/dehydratase" evidence="1">
    <location>
        <begin position="3"/>
        <end position="223"/>
    </location>
</feature>
<sequence>MRVIITGATGFIGSNLARAFLARGDEVYALVRPDSPRLGALPRDPKLFAVACDLAHVREAVPRIGRGDAFFHMAWGGVNREEIDSPEVQKKNVEESLECVRAAHAMGCRLFMDAGSRVEYGRAEGLMTESLDCHPINAYGKAKWEFYNRALPLCRELGMDYCHLRFFSVYGYGDHPWSIISTLVRDLRQDKKVALSACLHDWNFMYIDDAVRAVVLLCRRFLEKQGEALERENAASGRQEPPEGLIVNIASRDTRQLKSFVEEIHQIVGGRGELEYGAFVQAKEGALSVRPDVERLSALLAGWEEKYTFRRGILEMIEKEETSAGRQAEQGEIPAR</sequence>